<evidence type="ECO:0000256" key="7">
    <source>
        <dbReference type="SAM" id="MobiDB-lite"/>
    </source>
</evidence>
<keyword evidence="2" id="KW-0690">Ribosome biogenesis</keyword>
<reference evidence="9" key="1">
    <citation type="submission" date="2022-08" db="EMBL/GenBank/DDBJ databases">
        <title>Novel sulphate-reducing endosymbionts in the free-living metamonad Anaeramoeba.</title>
        <authorList>
            <person name="Jerlstrom-Hultqvist J."/>
            <person name="Cepicka I."/>
            <person name="Gallot-Lavallee L."/>
            <person name="Salas-Leiva D."/>
            <person name="Curtis B.A."/>
            <person name="Zahonova K."/>
            <person name="Pipaliya S."/>
            <person name="Dacks J."/>
            <person name="Roger A.J."/>
        </authorList>
    </citation>
    <scope>NUCLEOTIDE SEQUENCE</scope>
    <source>
        <strain evidence="9">Busselton2</strain>
    </source>
</reference>
<dbReference type="PRINTS" id="PR00326">
    <property type="entry name" value="GTP1OBG"/>
</dbReference>
<dbReference type="PROSITE" id="PS51710">
    <property type="entry name" value="G_OBG"/>
    <property type="match status" value="1"/>
</dbReference>
<evidence type="ECO:0000256" key="5">
    <source>
        <dbReference type="ARBA" id="ARBA00023242"/>
    </source>
</evidence>
<protein>
    <submittedName>
        <fullName evidence="9">Nucleolar gtp-binding protein</fullName>
    </submittedName>
</protein>
<dbReference type="Gene3D" id="3.40.50.300">
    <property type="entry name" value="P-loop containing nucleotide triphosphate hydrolases"/>
    <property type="match status" value="1"/>
</dbReference>
<dbReference type="GO" id="GO:0005730">
    <property type="term" value="C:nucleolus"/>
    <property type="evidence" value="ECO:0007669"/>
    <property type="project" value="UniProtKB-SubCell"/>
</dbReference>
<feature type="coiled-coil region" evidence="6">
    <location>
        <begin position="540"/>
        <end position="584"/>
    </location>
</feature>
<evidence type="ECO:0000256" key="6">
    <source>
        <dbReference type="SAM" id="Coils"/>
    </source>
</evidence>
<evidence type="ECO:0000256" key="2">
    <source>
        <dbReference type="ARBA" id="ARBA00022517"/>
    </source>
</evidence>
<dbReference type="GO" id="GO:0005525">
    <property type="term" value="F:GTP binding"/>
    <property type="evidence" value="ECO:0007669"/>
    <property type="project" value="UniProtKB-KW"/>
</dbReference>
<dbReference type="EMBL" id="JANTQA010000033">
    <property type="protein sequence ID" value="KAJ3438382.1"/>
    <property type="molecule type" value="Genomic_DNA"/>
</dbReference>
<feature type="compositionally biased region" description="Acidic residues" evidence="7">
    <location>
        <begin position="344"/>
        <end position="366"/>
    </location>
</feature>
<comment type="caution">
    <text evidence="9">The sequence shown here is derived from an EMBL/GenBank/DDBJ whole genome shotgun (WGS) entry which is preliminary data.</text>
</comment>
<keyword evidence="4" id="KW-0342">GTP-binding</keyword>
<dbReference type="Proteomes" id="UP001146793">
    <property type="component" value="Unassembled WGS sequence"/>
</dbReference>
<keyword evidence="3" id="KW-0547">Nucleotide-binding</keyword>
<evidence type="ECO:0000256" key="4">
    <source>
        <dbReference type="ARBA" id="ARBA00023134"/>
    </source>
</evidence>
<dbReference type="SUPFAM" id="SSF52540">
    <property type="entry name" value="P-loop containing nucleoside triphosphate hydrolases"/>
    <property type="match status" value="1"/>
</dbReference>
<feature type="domain" description="OBG-type G" evidence="8">
    <location>
        <begin position="192"/>
        <end position="363"/>
    </location>
</feature>
<dbReference type="InterPro" id="IPR012973">
    <property type="entry name" value="NOG_C"/>
</dbReference>
<dbReference type="InterPro" id="IPR027417">
    <property type="entry name" value="P-loop_NTPase"/>
</dbReference>
<dbReference type="Pfam" id="PF06858">
    <property type="entry name" value="NOG1"/>
    <property type="match status" value="1"/>
</dbReference>
<evidence type="ECO:0000256" key="3">
    <source>
        <dbReference type="ARBA" id="ARBA00022741"/>
    </source>
</evidence>
<name>A0AAV7ZCD3_9EUKA</name>
<gene>
    <name evidence="9" type="ORF">M0812_17569</name>
</gene>
<dbReference type="Pfam" id="PF17835">
    <property type="entry name" value="NOG1_N"/>
    <property type="match status" value="1"/>
</dbReference>
<evidence type="ECO:0000313" key="9">
    <source>
        <dbReference type="EMBL" id="KAJ3438382.1"/>
    </source>
</evidence>
<dbReference type="InterPro" id="IPR010674">
    <property type="entry name" value="NOG1_Rossman_fold_dom"/>
</dbReference>
<evidence type="ECO:0000259" key="8">
    <source>
        <dbReference type="PROSITE" id="PS51710"/>
    </source>
</evidence>
<dbReference type="InterPro" id="IPR031167">
    <property type="entry name" value="G_OBG"/>
</dbReference>
<keyword evidence="6" id="KW-0175">Coiled coil</keyword>
<dbReference type="Gene3D" id="1.20.120.1190">
    <property type="match status" value="1"/>
</dbReference>
<comment type="subcellular location">
    <subcellularLocation>
        <location evidence="1">Nucleus</location>
        <location evidence="1">Nucleolus</location>
    </subcellularLocation>
</comment>
<sequence>MKNRSFENIFIFSNPRSLIKTQQMSHYNFRKIRAVLPSKQFVDNVLNKTQRRTPTVIRPGFKIIRIRDFYIRKVRTVQSMIHDKFGQILDDFPDLNSIHPFYSDLLNILYDRDHYKIALGSMSISRNIVDHIAKHYISQIKYGDSLFRCKTLKRAALGRLCTVIRKQKDSLSYLEQVRQHLSRYPSIDPTTRTLIITGYPNVGKSSFMNTITRANVDVQPYPFTTKSLFVGHFDYDFQRWQCLDTPGILDHPLIKRNTIEMQAITALAYIKSTILFFIDISETCGYSIHQQVTLFRSISRLFVGKPIVLVLSKIDLRKPNELSQEERKIIECVWDKELPKETFSDEEEENEKENEKEELEEEDEEKDLIIGQENDESLGMALFNRELDWDIDWELKDGFLMASDERVKLVAISSKGEMGIAKVIEQSCDLLKSERVEKKVRSSEMDKNLNRLHVAIPEKRDEFERPPNIPKSILEMREKKKQKGYVKPKKTLSRDLEKQNGGYGKYDIDLRKEWILENEEWKDDIIPEIWEGKNIADFIDPEIERKLDELEKEEEEIIRKMEEADSQEMEVNDLNQTQEKMLDKIREKKMLKILKKNREKTRGRKSIPTNKNTKKSISSLKEHLKDMGLPDLPLKQAKKRHLTTKRGREKLRKGMMKELHNTQKEVQIGQGVVLNKDRSRVRSRSVDPRYKGFKDETQLKLARKIAVKQFEKKKNRYMPKGEGDRSIVTYRPKHLFSGKRGIGSADWR</sequence>
<dbReference type="GO" id="GO:0042254">
    <property type="term" value="P:ribosome biogenesis"/>
    <property type="evidence" value="ECO:0007669"/>
    <property type="project" value="UniProtKB-KW"/>
</dbReference>
<dbReference type="AlphaFoldDB" id="A0AAV7ZCD3"/>
<proteinExistence type="predicted"/>
<evidence type="ECO:0000313" key="10">
    <source>
        <dbReference type="Proteomes" id="UP001146793"/>
    </source>
</evidence>
<keyword evidence="5" id="KW-0539">Nucleus</keyword>
<evidence type="ECO:0000256" key="1">
    <source>
        <dbReference type="ARBA" id="ARBA00004604"/>
    </source>
</evidence>
<dbReference type="PANTHER" id="PTHR45759">
    <property type="entry name" value="NUCLEOLAR GTP-BINDING PROTEIN 1"/>
    <property type="match status" value="1"/>
</dbReference>
<organism evidence="9 10">
    <name type="scientific">Anaeramoeba flamelloides</name>
    <dbReference type="NCBI Taxonomy" id="1746091"/>
    <lineage>
        <taxon>Eukaryota</taxon>
        <taxon>Metamonada</taxon>
        <taxon>Anaeramoebidae</taxon>
        <taxon>Anaeramoeba</taxon>
    </lineage>
</organism>
<feature type="region of interest" description="Disordered" evidence="7">
    <location>
        <begin position="341"/>
        <end position="371"/>
    </location>
</feature>
<accession>A0AAV7ZCD3</accession>
<dbReference type="InterPro" id="IPR041623">
    <property type="entry name" value="NOG1_N"/>
</dbReference>
<dbReference type="CDD" id="cd01897">
    <property type="entry name" value="NOG"/>
    <property type="match status" value="1"/>
</dbReference>
<dbReference type="InterPro" id="IPR006073">
    <property type="entry name" value="GTP-bd"/>
</dbReference>
<dbReference type="Pfam" id="PF08155">
    <property type="entry name" value="NOGCT"/>
    <property type="match status" value="1"/>
</dbReference>